<evidence type="ECO:0000313" key="3">
    <source>
        <dbReference type="Proteomes" id="UP000265742"/>
    </source>
</evidence>
<gene>
    <name evidence="2" type="ORF">D1781_00335</name>
</gene>
<reference evidence="3" key="1">
    <citation type="submission" date="2018-09" db="EMBL/GenBank/DDBJ databases">
        <authorList>
            <person name="Kim I."/>
        </authorList>
    </citation>
    <scope>NUCLEOTIDE SEQUENCE [LARGE SCALE GENOMIC DNA]</scope>
    <source>
        <strain evidence="3">DD4a</strain>
    </source>
</reference>
<feature type="transmembrane region" description="Helical" evidence="1">
    <location>
        <begin position="36"/>
        <end position="55"/>
    </location>
</feature>
<sequence length="104" mass="11429">MAERTVRGPNPIAYFVFAGVWLALGVWTIATPTPALNQWLQLAAHLALAAAFAFLGTRRVRPKGSFTVQMRHGPRATDRAHVRIEGTRSQDDATVRVLHAVLNT</sequence>
<keyword evidence="3" id="KW-1185">Reference proteome</keyword>
<protein>
    <submittedName>
        <fullName evidence="2">Uncharacterized protein</fullName>
    </submittedName>
</protein>
<name>A0A3A1TZ23_9MICO</name>
<keyword evidence="1" id="KW-1133">Transmembrane helix</keyword>
<accession>A0A3A1TZ23</accession>
<evidence type="ECO:0000313" key="2">
    <source>
        <dbReference type="EMBL" id="RIX29965.1"/>
    </source>
</evidence>
<evidence type="ECO:0000256" key="1">
    <source>
        <dbReference type="SAM" id="Phobius"/>
    </source>
</evidence>
<dbReference type="Proteomes" id="UP000265742">
    <property type="component" value="Unassembled WGS sequence"/>
</dbReference>
<keyword evidence="1" id="KW-0472">Membrane</keyword>
<keyword evidence="1" id="KW-0812">Transmembrane</keyword>
<organism evidence="2 3">
    <name type="scientific">Amnibacterium setariae</name>
    <dbReference type="NCBI Taxonomy" id="2306585"/>
    <lineage>
        <taxon>Bacteria</taxon>
        <taxon>Bacillati</taxon>
        <taxon>Actinomycetota</taxon>
        <taxon>Actinomycetes</taxon>
        <taxon>Micrococcales</taxon>
        <taxon>Microbacteriaceae</taxon>
        <taxon>Amnibacterium</taxon>
    </lineage>
</organism>
<dbReference type="AlphaFoldDB" id="A0A3A1TZ23"/>
<dbReference type="RefSeq" id="WP_119480328.1">
    <property type="nucleotide sequence ID" value="NZ_QXTG01000001.1"/>
</dbReference>
<proteinExistence type="predicted"/>
<feature type="transmembrane region" description="Helical" evidence="1">
    <location>
        <begin position="12"/>
        <end position="30"/>
    </location>
</feature>
<comment type="caution">
    <text evidence="2">The sequence shown here is derived from an EMBL/GenBank/DDBJ whole genome shotgun (WGS) entry which is preliminary data.</text>
</comment>
<dbReference type="EMBL" id="QXTG01000001">
    <property type="protein sequence ID" value="RIX29965.1"/>
    <property type="molecule type" value="Genomic_DNA"/>
</dbReference>